<evidence type="ECO:0000256" key="1">
    <source>
        <dbReference type="SAM" id="Phobius"/>
    </source>
</evidence>
<keyword evidence="1" id="KW-1133">Transmembrane helix</keyword>
<keyword evidence="1" id="KW-0472">Membrane</keyword>
<accession>X1VNQ2</accession>
<comment type="caution">
    <text evidence="2">The sequence shown here is derived from an EMBL/GenBank/DDBJ whole genome shotgun (WGS) entry which is preliminary data.</text>
</comment>
<dbReference type="EMBL" id="BARW01038252">
    <property type="protein sequence ID" value="GAJ21482.1"/>
    <property type="molecule type" value="Genomic_DNA"/>
</dbReference>
<proteinExistence type="predicted"/>
<reference evidence="2" key="1">
    <citation type="journal article" date="2014" name="Front. Microbiol.">
        <title>High frequency of phylogenetically diverse reductive dehalogenase-homologous genes in deep subseafloor sedimentary metagenomes.</title>
        <authorList>
            <person name="Kawai M."/>
            <person name="Futagami T."/>
            <person name="Toyoda A."/>
            <person name="Takaki Y."/>
            <person name="Nishi S."/>
            <person name="Hori S."/>
            <person name="Arai W."/>
            <person name="Tsubouchi T."/>
            <person name="Morono Y."/>
            <person name="Uchiyama I."/>
            <person name="Ito T."/>
            <person name="Fujiyama A."/>
            <person name="Inagaki F."/>
            <person name="Takami H."/>
        </authorList>
    </citation>
    <scope>NUCLEOTIDE SEQUENCE</scope>
    <source>
        <strain evidence="2">Expedition CK06-06</strain>
    </source>
</reference>
<dbReference type="AlphaFoldDB" id="X1VNQ2"/>
<feature type="transmembrane region" description="Helical" evidence="1">
    <location>
        <begin position="7"/>
        <end position="32"/>
    </location>
</feature>
<feature type="non-terminal residue" evidence="2">
    <location>
        <position position="63"/>
    </location>
</feature>
<evidence type="ECO:0000313" key="2">
    <source>
        <dbReference type="EMBL" id="GAJ21482.1"/>
    </source>
</evidence>
<sequence length="63" mass="7184">MIFQINLLTATIVLVLYVSVSLILFVVGTYIMQTYASSKKWDDSFKIPYKINLIWLIISLAIG</sequence>
<protein>
    <submittedName>
        <fullName evidence="2">Uncharacterized protein</fullName>
    </submittedName>
</protein>
<organism evidence="2">
    <name type="scientific">marine sediment metagenome</name>
    <dbReference type="NCBI Taxonomy" id="412755"/>
    <lineage>
        <taxon>unclassified sequences</taxon>
        <taxon>metagenomes</taxon>
        <taxon>ecological metagenomes</taxon>
    </lineage>
</organism>
<gene>
    <name evidence="2" type="ORF">S12H4_58768</name>
</gene>
<keyword evidence="1" id="KW-0812">Transmembrane</keyword>
<name>X1VNQ2_9ZZZZ</name>